<feature type="compositionally biased region" description="Low complexity" evidence="1">
    <location>
        <begin position="100"/>
        <end position="110"/>
    </location>
</feature>
<dbReference type="Proteomes" id="UP000507470">
    <property type="component" value="Unassembled WGS sequence"/>
</dbReference>
<evidence type="ECO:0000256" key="1">
    <source>
        <dbReference type="SAM" id="MobiDB-lite"/>
    </source>
</evidence>
<sequence length="263" mass="29388">MKFDEIREIGTELNDSDELSNILDTLKRKQELLRKLDEDIIQDLDQEDIETEIVDSDDYSFNLETKVRQIVKFITVRTSTLNTNATSSTNSRNEVPPSYPTTNNPSSTENQYNTHFRNTTQREGKGTFLHAQSNILLKTAVSQVTSGLQCTDANILFDEGAQRSFITEKLATELKLAITGQETVNLSGFGGHKVEELNFCEIEAAGIASTDNKSGNVKFKDVYEENCFSYHGNRYAAKGALEGGTPYVIGQQKYCTTENGKCH</sequence>
<accession>A0A6J8EMU7</accession>
<feature type="compositionally biased region" description="Low complexity" evidence="1">
    <location>
        <begin position="83"/>
        <end position="93"/>
    </location>
</feature>
<proteinExistence type="predicted"/>
<name>A0A6J8EMU7_MYTCO</name>
<dbReference type="OrthoDB" id="6621660at2759"/>
<dbReference type="EMBL" id="CACVKT020009297">
    <property type="protein sequence ID" value="CAC5421243.1"/>
    <property type="molecule type" value="Genomic_DNA"/>
</dbReference>
<keyword evidence="3" id="KW-1185">Reference proteome</keyword>
<reference evidence="2 3" key="1">
    <citation type="submission" date="2020-06" db="EMBL/GenBank/DDBJ databases">
        <authorList>
            <person name="Li R."/>
            <person name="Bekaert M."/>
        </authorList>
    </citation>
    <scope>NUCLEOTIDE SEQUENCE [LARGE SCALE GENOMIC DNA]</scope>
    <source>
        <strain evidence="3">wild</strain>
    </source>
</reference>
<protein>
    <submittedName>
        <fullName evidence="2">Uncharacterized protein</fullName>
    </submittedName>
</protein>
<feature type="region of interest" description="Disordered" evidence="1">
    <location>
        <begin position="83"/>
        <end position="112"/>
    </location>
</feature>
<gene>
    <name evidence="2" type="ORF">MCOR_53383</name>
</gene>
<organism evidence="2 3">
    <name type="scientific">Mytilus coruscus</name>
    <name type="common">Sea mussel</name>
    <dbReference type="NCBI Taxonomy" id="42192"/>
    <lineage>
        <taxon>Eukaryota</taxon>
        <taxon>Metazoa</taxon>
        <taxon>Spiralia</taxon>
        <taxon>Lophotrochozoa</taxon>
        <taxon>Mollusca</taxon>
        <taxon>Bivalvia</taxon>
        <taxon>Autobranchia</taxon>
        <taxon>Pteriomorphia</taxon>
        <taxon>Mytilida</taxon>
        <taxon>Mytiloidea</taxon>
        <taxon>Mytilidae</taxon>
        <taxon>Mytilinae</taxon>
        <taxon>Mytilus</taxon>
    </lineage>
</organism>
<dbReference type="AlphaFoldDB" id="A0A6J8EMU7"/>
<evidence type="ECO:0000313" key="2">
    <source>
        <dbReference type="EMBL" id="CAC5421243.1"/>
    </source>
</evidence>
<evidence type="ECO:0000313" key="3">
    <source>
        <dbReference type="Proteomes" id="UP000507470"/>
    </source>
</evidence>